<evidence type="ECO:0000313" key="1">
    <source>
        <dbReference type="EMBL" id="MDC2889422.1"/>
    </source>
</evidence>
<organism evidence="1 2">
    <name type="scientific">Psychrosphaera algicola</name>
    <dbReference type="NCBI Taxonomy" id="3023714"/>
    <lineage>
        <taxon>Bacteria</taxon>
        <taxon>Pseudomonadati</taxon>
        <taxon>Pseudomonadota</taxon>
        <taxon>Gammaproteobacteria</taxon>
        <taxon>Alteromonadales</taxon>
        <taxon>Pseudoalteromonadaceae</taxon>
        <taxon>Psychrosphaera</taxon>
    </lineage>
</organism>
<protein>
    <recommendedName>
        <fullName evidence="3">PilZ domain-containing protein</fullName>
    </recommendedName>
</protein>
<comment type="caution">
    <text evidence="1">The sequence shown here is derived from an EMBL/GenBank/DDBJ whole genome shotgun (WGS) entry which is preliminary data.</text>
</comment>
<keyword evidence="2" id="KW-1185">Reference proteome</keyword>
<evidence type="ECO:0008006" key="3">
    <source>
        <dbReference type="Google" id="ProtNLM"/>
    </source>
</evidence>
<reference evidence="1 2" key="1">
    <citation type="submission" date="2023-01" db="EMBL/GenBank/DDBJ databases">
        <title>Psychrosphaera sp. nov., isolated from marine algae.</title>
        <authorList>
            <person name="Bayburt H."/>
            <person name="Choi B.J."/>
            <person name="Kim J.M."/>
            <person name="Choi D.G."/>
            <person name="Jeon C.O."/>
        </authorList>
    </citation>
    <scope>NUCLEOTIDE SEQUENCE [LARGE SCALE GENOMIC DNA]</scope>
    <source>
        <strain evidence="1 2">G1-22</strain>
    </source>
</reference>
<sequence length="534" mass="60820">MAILKGINHIGEPCARVLDFRIYFYEMCKSFECNGIRHFLDPESIDVFNALLDKTEGRYTLGVYEELSNYAKRRYARLPESEKETGPAIDTKLIQLNRRKIKSIRECGIKHDVSEDDIDINALVDSIEQRVLEQHYLNNNKSVFYTLDNGLNNFKPLSVFLSDSNYTFWESLQIDQHSCVVSALVLKPEFQAVLSQSQNITKFYLIKKLLVNDQTDFVAVDFTKLSLVLAEHPELQDALTSEEVRLIKIDIMSTHIRSNIEAPSVLNSQNNIRLQSINKPPSRDVTTLLSSSDKLLSVSDVSDMLWNLNLLKPYAKQDNSESLPVSLLQYVIRPRMATQKISVAVNNNNDCRMEDRFHCNTTCIVIHRKTKKSFVGKTLNFSTKGLAVKFDESLDFNANDEVLVTLPSVSRRMNRTVKNQTYSVIEGDGTLLRLKVEGVAKEHQGRQLLSDFLQRYCGQLKASGKTEDILGLTQALRSVVSANHESMPFTYVMDKRTSFIEHLGVGNISISNLEKKIIFMICSDLHQVRCLLNM</sequence>
<accession>A0ABT5FD15</accession>
<gene>
    <name evidence="1" type="ORF">PN838_12335</name>
</gene>
<evidence type="ECO:0000313" key="2">
    <source>
        <dbReference type="Proteomes" id="UP001528411"/>
    </source>
</evidence>
<dbReference type="Proteomes" id="UP001528411">
    <property type="component" value="Unassembled WGS sequence"/>
</dbReference>
<dbReference type="RefSeq" id="WP_272180857.1">
    <property type="nucleotide sequence ID" value="NZ_JAQOMS010000002.1"/>
</dbReference>
<proteinExistence type="predicted"/>
<name>A0ABT5FD15_9GAMM</name>
<dbReference type="EMBL" id="JAQOMS010000002">
    <property type="protein sequence ID" value="MDC2889422.1"/>
    <property type="molecule type" value="Genomic_DNA"/>
</dbReference>